<dbReference type="Gene3D" id="6.10.140.2190">
    <property type="match status" value="1"/>
</dbReference>
<evidence type="ECO:0000313" key="1">
    <source>
        <dbReference type="EMBL" id="ADM79958.1"/>
    </source>
</evidence>
<name>E1A2L2_9CAUD</name>
<sequence>MADLKLGSQIGGNLIWHQGILELNPLDDSLFYKEFDVITSKGGQTINGGINLKGDIVTTGKVIAVGNDVGWGQAPNAAFNMDKDNTAGAHWLIASRKADGTPRSGIQVLTNDVGEVRIYTNKNANYVGFRDGQVFIPATTPSAASHAARKDYVDREVDKAMQFAETTTDKLTADLATANTKIDTLDAQNVKITGAQSIAGTKTFTDPVVLEDQPTADTHAANKKYVDTKVGTAVQGIATTAPLTTTGGVNPTLAITAASRTASGSMSAQDKVKLDDLPADALSRSGGNMKNGGYINIEGVGGLRSLYNSKTYSIMRDHNNGNVTLGAASGDLYLGYNTTAEEYTTKNVVLHQAMKWNAGNGRVLVDTDGFIPWASIKDKVGLEGKTKNIRGPINFDEYESTGFYNLYLARATGSVNPPPLDYGTMFVIGSDKDANTFVTQIATDRTQGSTYIRTRNDGTMAWTPWVKQIDERGGDVDKLKVNQDLVVGNGIEVAATSVVHTVKALGNTADAKPSLILLAKRSSSTPIEKNGFIGKIIFNRGATTSNLQSDYAEVAVYSGYTEQYARIHYLSGAKTSGTKLVYHTYNGVEYIALYRSAISMAHVVVDGLRYGAHPILIPDATGLTVTDISVREEILSLHNLPTNDDLNLVSRAGDAMTGTLTAAKIKNSIMVNDKGSISFQDAADTRFHLASESNSLTLSHGNEGQNALVSFLGDGSINATGPVVATAFRSSGDYGFVRSTNSTQGMFVGADGRTIIGGGAGATGTIHLRPQGIGTTTVETIIANDGTITLGKQGTAAGHLVNKAYVDAVDAKNVAKAGDSMTGALNNTKAFVSNDYIMVDKNSKKLALEIDSGTSKIPYISVDATYRALEFLPNRRVLATHGYEVGGTNSTSEYFFTPLSGVSTDWARGFTAIETDGSRKAAFGFHGKPTGEIDFIYLGVGAAPWNANAGIQINANNQMLMKDGQSGAATFGAGASALFINNTSNAWFHINRQTGKGFEGLAISDGVAPSETNPIAVFEASKILLRRPTYVYGNGQFQINTGGNPVLEFHVPGKHARIVWLDNTTGDLNFGQSNGSFGEAKRYMQMRAEGTGLTMYGTNWAAGGSHAYADQWAREAPIQIDFGAVAGSSDYYQIVKGRSVVSGVGYTTDVELGVLRSGNVWGQGIIRVGSGESGTKGTMGIYTFDISGNFRSPGGVYGGTGVYDSGDRVYSVNNPPPSNTHTHNNIRATSAVTIFDGDVGGGNFALTRPWTDFDMIMFVVGWDDMGLVSPKTFTRYDLEYLQAIGWNYDISGGSGGLGWGGRFSADNRTFVTAWENGRVRKVVGYNLRTVN</sequence>
<organism evidence="1 2">
    <name type="scientific">Aeromonas phage phiAS5</name>
    <dbReference type="NCBI Taxonomy" id="879630"/>
    <lineage>
        <taxon>Viruses</taxon>
        <taxon>Duplodnaviria</taxon>
        <taxon>Heunggongvirae</taxon>
        <taxon>Uroviricota</taxon>
        <taxon>Caudoviricetes</taxon>
        <taxon>Pantevenvirales</taxon>
        <taxon>Straboviridae</taxon>
        <taxon>Chrysonvirus</taxon>
        <taxon>Chrysonvirus as5</taxon>
    </lineage>
</organism>
<dbReference type="KEGG" id="vg:9861522"/>
<dbReference type="CDD" id="cd19958">
    <property type="entry name" value="pyocin_knob"/>
    <property type="match status" value="1"/>
</dbReference>
<protein>
    <recommendedName>
        <fullName evidence="3">Tail fiber protein</fullName>
    </recommendedName>
</protein>
<dbReference type="Proteomes" id="UP000002236">
    <property type="component" value="Segment"/>
</dbReference>
<accession>E1A2L2</accession>
<dbReference type="EMBL" id="HM452126">
    <property type="protein sequence ID" value="ADM79958.1"/>
    <property type="molecule type" value="Genomic_DNA"/>
</dbReference>
<reference evidence="1 2" key="1">
    <citation type="journal article" date="2012" name="Vet. Microbiol.">
        <title>Complete genome sequence and characterization of a broad-host range T4-like bacteriophage phiAS5 infecting Aeromonas salmonicida subsp. salmonicida.</title>
        <authorList>
            <person name="Kim J.H."/>
            <person name="Son J.S."/>
            <person name="Choi Y.J."/>
            <person name="Choresca C.H.Jr."/>
            <person name="Shin S.P."/>
            <person name="Han J.E."/>
            <person name="Jun J.W."/>
            <person name="Park S.C."/>
        </authorList>
    </citation>
    <scope>NUCLEOTIDE SEQUENCE [LARGE SCALE GENOMIC DNA]</scope>
</reference>
<proteinExistence type="predicted"/>
<evidence type="ECO:0008006" key="3">
    <source>
        <dbReference type="Google" id="ProtNLM"/>
    </source>
</evidence>
<evidence type="ECO:0000313" key="2">
    <source>
        <dbReference type="Proteomes" id="UP000002236"/>
    </source>
</evidence>
<gene>
    <name evidence="1" type="ORF">phiAS5_ORF0115</name>
</gene>
<dbReference type="GeneID" id="9861522"/>
<keyword evidence="2" id="KW-1185">Reference proteome</keyword>
<dbReference type="RefSeq" id="YP_003969404.1">
    <property type="nucleotide sequence ID" value="NC_014636.1"/>
</dbReference>